<feature type="non-terminal residue" evidence="2">
    <location>
        <position position="1"/>
    </location>
</feature>
<dbReference type="KEGG" id="gtr:GLOTRDRAFT_32415"/>
<feature type="region of interest" description="Disordered" evidence="1">
    <location>
        <begin position="314"/>
        <end position="439"/>
    </location>
</feature>
<evidence type="ECO:0000256" key="1">
    <source>
        <dbReference type="SAM" id="MobiDB-lite"/>
    </source>
</evidence>
<protein>
    <submittedName>
        <fullName evidence="2">Uncharacterized protein</fullName>
    </submittedName>
</protein>
<organism evidence="2 3">
    <name type="scientific">Gloeophyllum trabeum (strain ATCC 11539 / FP-39264 / Madison 617)</name>
    <name type="common">Brown rot fungus</name>
    <dbReference type="NCBI Taxonomy" id="670483"/>
    <lineage>
        <taxon>Eukaryota</taxon>
        <taxon>Fungi</taxon>
        <taxon>Dikarya</taxon>
        <taxon>Basidiomycota</taxon>
        <taxon>Agaricomycotina</taxon>
        <taxon>Agaricomycetes</taxon>
        <taxon>Gloeophyllales</taxon>
        <taxon>Gloeophyllaceae</taxon>
        <taxon>Gloeophyllum</taxon>
    </lineage>
</organism>
<dbReference type="HOGENOM" id="CLU_047740_0_0_1"/>
<evidence type="ECO:0000313" key="2">
    <source>
        <dbReference type="EMBL" id="EPQ61116.1"/>
    </source>
</evidence>
<feature type="region of interest" description="Disordered" evidence="1">
    <location>
        <begin position="77"/>
        <end position="144"/>
    </location>
</feature>
<feature type="compositionally biased region" description="Low complexity" evidence="1">
    <location>
        <begin position="329"/>
        <end position="362"/>
    </location>
</feature>
<feature type="compositionally biased region" description="Basic and acidic residues" evidence="1">
    <location>
        <begin position="77"/>
        <end position="91"/>
    </location>
</feature>
<dbReference type="Proteomes" id="UP000030669">
    <property type="component" value="Unassembled WGS sequence"/>
</dbReference>
<reference evidence="2 3" key="1">
    <citation type="journal article" date="2012" name="Science">
        <title>The Paleozoic origin of enzymatic lignin decomposition reconstructed from 31 fungal genomes.</title>
        <authorList>
            <person name="Floudas D."/>
            <person name="Binder M."/>
            <person name="Riley R."/>
            <person name="Barry K."/>
            <person name="Blanchette R.A."/>
            <person name="Henrissat B."/>
            <person name="Martinez A.T."/>
            <person name="Otillar R."/>
            <person name="Spatafora J.W."/>
            <person name="Yadav J.S."/>
            <person name="Aerts A."/>
            <person name="Benoit I."/>
            <person name="Boyd A."/>
            <person name="Carlson A."/>
            <person name="Copeland A."/>
            <person name="Coutinho P.M."/>
            <person name="de Vries R.P."/>
            <person name="Ferreira P."/>
            <person name="Findley K."/>
            <person name="Foster B."/>
            <person name="Gaskell J."/>
            <person name="Glotzer D."/>
            <person name="Gorecki P."/>
            <person name="Heitman J."/>
            <person name="Hesse C."/>
            <person name="Hori C."/>
            <person name="Igarashi K."/>
            <person name="Jurgens J.A."/>
            <person name="Kallen N."/>
            <person name="Kersten P."/>
            <person name="Kohler A."/>
            <person name="Kuees U."/>
            <person name="Kumar T.K.A."/>
            <person name="Kuo A."/>
            <person name="LaButti K."/>
            <person name="Larrondo L.F."/>
            <person name="Lindquist E."/>
            <person name="Ling A."/>
            <person name="Lombard V."/>
            <person name="Lucas S."/>
            <person name="Lundell T."/>
            <person name="Martin R."/>
            <person name="McLaughlin D.J."/>
            <person name="Morgenstern I."/>
            <person name="Morin E."/>
            <person name="Murat C."/>
            <person name="Nagy L.G."/>
            <person name="Nolan M."/>
            <person name="Ohm R.A."/>
            <person name="Patyshakuliyeva A."/>
            <person name="Rokas A."/>
            <person name="Ruiz-Duenas F.J."/>
            <person name="Sabat G."/>
            <person name="Salamov A."/>
            <person name="Samejima M."/>
            <person name="Schmutz J."/>
            <person name="Slot J.C."/>
            <person name="St John F."/>
            <person name="Stenlid J."/>
            <person name="Sun H."/>
            <person name="Sun S."/>
            <person name="Syed K."/>
            <person name="Tsang A."/>
            <person name="Wiebenga A."/>
            <person name="Young D."/>
            <person name="Pisabarro A."/>
            <person name="Eastwood D.C."/>
            <person name="Martin F."/>
            <person name="Cullen D."/>
            <person name="Grigoriev I.V."/>
            <person name="Hibbett D.S."/>
        </authorList>
    </citation>
    <scope>NUCLEOTIDE SEQUENCE [LARGE SCALE GENOMIC DNA]</scope>
    <source>
        <strain evidence="2 3">ATCC 11539</strain>
    </source>
</reference>
<dbReference type="OrthoDB" id="3365514at2759"/>
<proteinExistence type="predicted"/>
<dbReference type="AlphaFoldDB" id="S7QNJ8"/>
<feature type="compositionally biased region" description="Low complexity" evidence="1">
    <location>
        <begin position="92"/>
        <end position="106"/>
    </location>
</feature>
<gene>
    <name evidence="2" type="ORF">GLOTRDRAFT_32415</name>
</gene>
<name>S7QNJ8_GLOTA</name>
<feature type="compositionally biased region" description="Low complexity" evidence="1">
    <location>
        <begin position="369"/>
        <end position="383"/>
    </location>
</feature>
<keyword evidence="3" id="KW-1185">Reference proteome</keyword>
<dbReference type="EMBL" id="KB469296">
    <property type="protein sequence ID" value="EPQ61116.1"/>
    <property type="molecule type" value="Genomic_DNA"/>
</dbReference>
<dbReference type="eggNOG" id="ENOG502SQ3R">
    <property type="taxonomic scope" value="Eukaryota"/>
</dbReference>
<feature type="region of interest" description="Disordered" evidence="1">
    <location>
        <begin position="214"/>
        <end position="240"/>
    </location>
</feature>
<dbReference type="GeneID" id="19305444"/>
<accession>S7QNJ8</accession>
<evidence type="ECO:0000313" key="3">
    <source>
        <dbReference type="Proteomes" id="UP000030669"/>
    </source>
</evidence>
<dbReference type="OMA" id="VENMFTI"/>
<dbReference type="RefSeq" id="XP_007860306.1">
    <property type="nucleotide sequence ID" value="XM_007862115.1"/>
</dbReference>
<feature type="compositionally biased region" description="Polar residues" evidence="1">
    <location>
        <begin position="226"/>
        <end position="236"/>
    </location>
</feature>
<sequence>AIVKTGQVCQFYTEVSRLGLQGHAPHPPRSLVASLGREVEKYDQLCDAMEAHLVRAIAVLQRDIDRERNRLKEAELAAKASEDQKKAEKQEAAASALPASPSSEQATQLATEDVSRQPPPNRTPQMTPPSGALAPSHSGRRPSAISLSSLHRPAFPHKLDLSSTALKLDETDILGQNPLASPVTLAPRSARPTAASEFPPDFLTALASADASERSVDIDLSGSDPVPSTSHETGAGSSADMPIELDLDMDLGNSANLVDDMAKNLFRNSAPSDNNANASVQDLMNQAQSASAGLDGAGSQQQDGMDIFNALSSSDQTQEGHEIFGSLHGPEQGQENPPQGQSHLELGSGMPSSSNSAPSPGSILAGLNPSSAAPDAASQSMDQVPALGTPFGMNLDLSNMSNFDPDFDFGQAENPNFAEMEALFDLTGEPEGERPKEGS</sequence>